<feature type="compositionally biased region" description="Low complexity" evidence="1">
    <location>
        <begin position="54"/>
        <end position="95"/>
    </location>
</feature>
<keyword evidence="3" id="KW-1185">Reference proteome</keyword>
<comment type="caution">
    <text evidence="2">The sequence shown here is derived from an EMBL/GenBank/DDBJ whole genome shotgun (WGS) entry which is preliminary data.</text>
</comment>
<gene>
    <name evidence="2" type="ORF">K431DRAFT_227085</name>
</gene>
<evidence type="ECO:0000313" key="2">
    <source>
        <dbReference type="EMBL" id="KAF2720190.1"/>
    </source>
</evidence>
<evidence type="ECO:0000313" key="3">
    <source>
        <dbReference type="Proteomes" id="UP000799441"/>
    </source>
</evidence>
<dbReference type="Proteomes" id="UP000799441">
    <property type="component" value="Unassembled WGS sequence"/>
</dbReference>
<sequence>MCDYTKVEYSCGHVRYLVRAWCVRYQETHRRCPPNVVAQEWLNEKCGDCRDTSSRLQTTSRRTAESASTQETSSSNGLTSSSSSPANSSASPRQG</sequence>
<reference evidence="2" key="1">
    <citation type="journal article" date="2020" name="Stud. Mycol.">
        <title>101 Dothideomycetes genomes: a test case for predicting lifestyles and emergence of pathogens.</title>
        <authorList>
            <person name="Haridas S."/>
            <person name="Albert R."/>
            <person name="Binder M."/>
            <person name="Bloem J."/>
            <person name="Labutti K."/>
            <person name="Salamov A."/>
            <person name="Andreopoulos B."/>
            <person name="Baker S."/>
            <person name="Barry K."/>
            <person name="Bills G."/>
            <person name="Bluhm B."/>
            <person name="Cannon C."/>
            <person name="Castanera R."/>
            <person name="Culley D."/>
            <person name="Daum C."/>
            <person name="Ezra D."/>
            <person name="Gonzalez J."/>
            <person name="Henrissat B."/>
            <person name="Kuo A."/>
            <person name="Liang C."/>
            <person name="Lipzen A."/>
            <person name="Lutzoni F."/>
            <person name="Magnuson J."/>
            <person name="Mondo S."/>
            <person name="Nolan M."/>
            <person name="Ohm R."/>
            <person name="Pangilinan J."/>
            <person name="Park H.-J."/>
            <person name="Ramirez L."/>
            <person name="Alfaro M."/>
            <person name="Sun H."/>
            <person name="Tritt A."/>
            <person name="Yoshinaga Y."/>
            <person name="Zwiers L.-H."/>
            <person name="Turgeon B."/>
            <person name="Goodwin S."/>
            <person name="Spatafora J."/>
            <person name="Crous P."/>
            <person name="Grigoriev I."/>
        </authorList>
    </citation>
    <scope>NUCLEOTIDE SEQUENCE</scope>
    <source>
        <strain evidence="2">CBS 116435</strain>
    </source>
</reference>
<evidence type="ECO:0000256" key="1">
    <source>
        <dbReference type="SAM" id="MobiDB-lite"/>
    </source>
</evidence>
<dbReference type="EMBL" id="MU003802">
    <property type="protein sequence ID" value="KAF2720190.1"/>
    <property type="molecule type" value="Genomic_DNA"/>
</dbReference>
<feature type="region of interest" description="Disordered" evidence="1">
    <location>
        <begin position="50"/>
        <end position="95"/>
    </location>
</feature>
<protein>
    <submittedName>
        <fullName evidence="2">Uncharacterized protein</fullName>
    </submittedName>
</protein>
<dbReference type="AlphaFoldDB" id="A0A9P4Q628"/>
<dbReference type="OrthoDB" id="3700495at2759"/>
<name>A0A9P4Q628_9PEZI</name>
<accession>A0A9P4Q628</accession>
<proteinExistence type="predicted"/>
<organism evidence="2 3">
    <name type="scientific">Polychaeton citri CBS 116435</name>
    <dbReference type="NCBI Taxonomy" id="1314669"/>
    <lineage>
        <taxon>Eukaryota</taxon>
        <taxon>Fungi</taxon>
        <taxon>Dikarya</taxon>
        <taxon>Ascomycota</taxon>
        <taxon>Pezizomycotina</taxon>
        <taxon>Dothideomycetes</taxon>
        <taxon>Dothideomycetidae</taxon>
        <taxon>Capnodiales</taxon>
        <taxon>Capnodiaceae</taxon>
        <taxon>Polychaeton</taxon>
    </lineage>
</organism>